<dbReference type="PROSITE" id="PS50294">
    <property type="entry name" value="WD_REPEATS_REGION"/>
    <property type="match status" value="1"/>
</dbReference>
<evidence type="ECO:0000256" key="4">
    <source>
        <dbReference type="PROSITE-ProRule" id="PRU00221"/>
    </source>
</evidence>
<sequence>MSKRGISYSINLPSSSSHILPINKIISCGGELISGGRDGAVKVWDVGSTTPQSSSAVAGDFYDSTPEEQALKLETQISANPIPYQANAGALTITNSYNLHSDWVNDLQRVGETVLATASNDLSCKLLNYETGHVEKLNTVHTDYIKKIEKSDNKLISAGLDRKIGILDLQANRFSSVIDNNDSVYSLSCQANLVAAGASSTVNLFDSRTESKIWSLIGHQDMIRGLIMDDRFLISGSSDTTIKMWDLRTFKVYKSFDVHDSSVWCLDGDSRCFYSGDRGGTIVKTDLSNLFANKNDDHFNFTTNESTSIDEKLGISTIIATNESPILSICHNEDSIFISDYNSLSRYVNPSTSALARYQFLKTCQDYSPNDELDEAQPSDDLNSMFYDLVSHLSNDTDEVQSNLSVEQIEPSESYNSMFLNVNGGPSTEFVNVGLTTEQAGIASSFVDTTPIEILLNPTDQITPIPFNLKPLTRHEIVPHSVVSKRILNNKRQIMALYLNGDIRIWDILLCKELVKFPGRNNDKLLSGKDLEYRIKEMDDLVQKYQTSDTLNNWCEVEIKAGKLLVTIKDTSVMNVEIYYDDMVKDYPYLAIDNPETSARLGNHKFTVGDDDRFHLGLIFLNSIFHGYTMYEWVFDELVREEMRQVKDNESVTSRLKSWRKSSKRSLTEASSKRSLAEASPISSANVSVNEMPINPPLSEFLGTSEETLEKSVPHYNDTIMSLLQRNKKIYQEKAKQSGGVGESALRVNHVNPCLGAPDGDDELKYFPVINAKHFPPNMNVILFEYSPELGNYRDLCSFKISDINNLLEFPQQNLINELRCSLPHWIGQPILYNRFNLKESPKITFRLLEVDYFNLPPTVKIGGKSQRKIKSLPALESSIKLTSHNMLRVSKILYFLTDKFDGSTKEMKDKKMKPTDWLVLECKGQELSNSMTLQTIKTKVWKSSTDIELRYRRRYD</sequence>
<evidence type="ECO:0000313" key="5">
    <source>
        <dbReference type="EMBL" id="KAG5420787.1"/>
    </source>
</evidence>
<dbReference type="OrthoDB" id="2421129at2759"/>
<name>A0A8H8DCY3_9ASCO</name>
<dbReference type="Pfam" id="PF11816">
    <property type="entry name" value="DUF3337"/>
    <property type="match status" value="1"/>
</dbReference>
<dbReference type="Gene3D" id="2.130.10.10">
    <property type="entry name" value="YVTN repeat-like/Quinoprotein amine dehydrogenase"/>
    <property type="match status" value="1"/>
</dbReference>
<reference evidence="5 6" key="1">
    <citation type="submission" date="2020-12" db="EMBL/GenBank/DDBJ databases">
        <title>Effect of drift, selection, and recombination on the evolution of hybrid genomes in Candida yeast pathogens.</title>
        <authorList>
            <person name="Mixao V."/>
            <person name="Ksiezopolska E."/>
            <person name="Saus E."/>
            <person name="Boekhout T."/>
            <person name="Gacser A."/>
            <person name="Gabaldon T."/>
        </authorList>
    </citation>
    <scope>NUCLEOTIDE SEQUENCE [LARGE SCALE GENOMIC DNA]</scope>
    <source>
        <strain evidence="5 6">BP57</strain>
    </source>
</reference>
<dbReference type="InterPro" id="IPR051246">
    <property type="entry name" value="WDR48"/>
</dbReference>
<dbReference type="RefSeq" id="XP_067549903.1">
    <property type="nucleotide sequence ID" value="XM_067691548.1"/>
</dbReference>
<feature type="repeat" description="WD" evidence="4">
    <location>
        <begin position="32"/>
        <end position="54"/>
    </location>
</feature>
<dbReference type="PANTHER" id="PTHR19862:SF14">
    <property type="entry name" value="WD REPEAT-CONTAINING PROTEIN 48"/>
    <property type="match status" value="1"/>
</dbReference>
<keyword evidence="2 4" id="KW-0853">WD repeat</keyword>
<evidence type="ECO:0000256" key="2">
    <source>
        <dbReference type="ARBA" id="ARBA00022574"/>
    </source>
</evidence>
<dbReference type="Proteomes" id="UP000669133">
    <property type="component" value="Unassembled WGS sequence"/>
</dbReference>
<protein>
    <submittedName>
        <fullName evidence="5">Uncharacterized protein</fullName>
    </submittedName>
</protein>
<dbReference type="InterPro" id="IPR015943">
    <property type="entry name" value="WD40/YVTN_repeat-like_dom_sf"/>
</dbReference>
<proteinExistence type="inferred from homology"/>
<dbReference type="PROSITE" id="PS50082">
    <property type="entry name" value="WD_REPEATS_2"/>
    <property type="match status" value="2"/>
</dbReference>
<dbReference type="SMART" id="SM00320">
    <property type="entry name" value="WD40"/>
    <property type="match status" value="6"/>
</dbReference>
<keyword evidence="3" id="KW-0677">Repeat</keyword>
<dbReference type="InterPro" id="IPR036322">
    <property type="entry name" value="WD40_repeat_dom_sf"/>
</dbReference>
<organism evidence="5 6">
    <name type="scientific">Candida metapsilosis</name>
    <dbReference type="NCBI Taxonomy" id="273372"/>
    <lineage>
        <taxon>Eukaryota</taxon>
        <taxon>Fungi</taxon>
        <taxon>Dikarya</taxon>
        <taxon>Ascomycota</taxon>
        <taxon>Saccharomycotina</taxon>
        <taxon>Pichiomycetes</taxon>
        <taxon>Debaryomycetaceae</taxon>
        <taxon>Candida/Lodderomyces clade</taxon>
        <taxon>Candida</taxon>
    </lineage>
</organism>
<dbReference type="PRINTS" id="PR00320">
    <property type="entry name" value="GPROTEINBRPT"/>
</dbReference>
<dbReference type="EMBL" id="JAEOAQ010000002">
    <property type="protein sequence ID" value="KAG5420787.1"/>
    <property type="molecule type" value="Genomic_DNA"/>
</dbReference>
<feature type="repeat" description="WD" evidence="4">
    <location>
        <begin position="216"/>
        <end position="255"/>
    </location>
</feature>
<dbReference type="GO" id="GO:0043130">
    <property type="term" value="F:ubiquitin binding"/>
    <property type="evidence" value="ECO:0007669"/>
    <property type="project" value="TreeGrafter"/>
</dbReference>
<dbReference type="InterPro" id="IPR019775">
    <property type="entry name" value="WD40_repeat_CS"/>
</dbReference>
<dbReference type="InterPro" id="IPR001680">
    <property type="entry name" value="WD40_rpt"/>
</dbReference>
<dbReference type="PROSITE" id="PS00678">
    <property type="entry name" value="WD_REPEATS_1"/>
    <property type="match status" value="2"/>
</dbReference>
<comment type="similarity">
    <text evidence="1">Belongs to the WD repeat WDR48 family.</text>
</comment>
<dbReference type="PANTHER" id="PTHR19862">
    <property type="entry name" value="WD REPEAT-CONTAINING PROTEIN 48"/>
    <property type="match status" value="1"/>
</dbReference>
<dbReference type="SUPFAM" id="SSF50978">
    <property type="entry name" value="WD40 repeat-like"/>
    <property type="match status" value="1"/>
</dbReference>
<comment type="caution">
    <text evidence="5">The sequence shown here is derived from an EMBL/GenBank/DDBJ whole genome shotgun (WGS) entry which is preliminary data.</text>
</comment>
<keyword evidence="6" id="KW-1185">Reference proteome</keyword>
<dbReference type="GO" id="GO:0000724">
    <property type="term" value="P:double-strand break repair via homologous recombination"/>
    <property type="evidence" value="ECO:0007669"/>
    <property type="project" value="TreeGrafter"/>
</dbReference>
<gene>
    <name evidence="5" type="ORF">I9W82_002668</name>
</gene>
<dbReference type="GeneID" id="93651297"/>
<dbReference type="InterPro" id="IPR021772">
    <property type="entry name" value="WDR48/Bun107"/>
</dbReference>
<dbReference type="InterPro" id="IPR020472">
    <property type="entry name" value="WD40_PAC1"/>
</dbReference>
<evidence type="ECO:0000256" key="3">
    <source>
        <dbReference type="ARBA" id="ARBA00022737"/>
    </source>
</evidence>
<accession>A0A8H8DCY3</accession>
<dbReference type="AlphaFoldDB" id="A0A8H8DCY3"/>
<evidence type="ECO:0000313" key="6">
    <source>
        <dbReference type="Proteomes" id="UP000669133"/>
    </source>
</evidence>
<dbReference type="Pfam" id="PF00400">
    <property type="entry name" value="WD40"/>
    <property type="match status" value="3"/>
</dbReference>
<evidence type="ECO:0000256" key="1">
    <source>
        <dbReference type="ARBA" id="ARBA00006917"/>
    </source>
</evidence>